<dbReference type="AlphaFoldDB" id="A0A9P8L6Z7"/>
<sequence length="175" mass="19786">MDANILHEYQHNLSSLPFRKCRFKGVRSVVHFASTEATIAKTGDSIPTVPPVTTTPHDIEYVIGSCVRHSSPRSPRKHYKGARSNLKRACVTTRRGMSEDNKKDKKVILPWSVKVCSKPGRKRRPENTKFLEDSDRIRAAAVFHHYTHQFIGFLCSDLSVVSWSNTSLLNIDHSG</sequence>
<evidence type="ECO:0000313" key="1">
    <source>
        <dbReference type="EMBL" id="KAH0547591.1"/>
    </source>
</evidence>
<dbReference type="Proteomes" id="UP000698800">
    <property type="component" value="Unassembled WGS sequence"/>
</dbReference>
<comment type="caution">
    <text evidence="1">The sequence shown here is derived from an EMBL/GenBank/DDBJ whole genome shotgun (WGS) entry which is preliminary data.</text>
</comment>
<gene>
    <name evidence="1" type="ORF">FGG08_000316</name>
</gene>
<dbReference type="EMBL" id="JAGHQL010000003">
    <property type="protein sequence ID" value="KAH0547591.1"/>
    <property type="molecule type" value="Genomic_DNA"/>
</dbReference>
<accession>A0A9P8L6Z7</accession>
<organism evidence="1 2">
    <name type="scientific">Glutinoglossum americanum</name>
    <dbReference type="NCBI Taxonomy" id="1670608"/>
    <lineage>
        <taxon>Eukaryota</taxon>
        <taxon>Fungi</taxon>
        <taxon>Dikarya</taxon>
        <taxon>Ascomycota</taxon>
        <taxon>Pezizomycotina</taxon>
        <taxon>Geoglossomycetes</taxon>
        <taxon>Geoglossales</taxon>
        <taxon>Geoglossaceae</taxon>
        <taxon>Glutinoglossum</taxon>
    </lineage>
</organism>
<keyword evidence="2" id="KW-1185">Reference proteome</keyword>
<evidence type="ECO:0000313" key="2">
    <source>
        <dbReference type="Proteomes" id="UP000698800"/>
    </source>
</evidence>
<reference evidence="1" key="1">
    <citation type="submission" date="2021-03" db="EMBL/GenBank/DDBJ databases">
        <title>Comparative genomics and phylogenomic investigation of the class Geoglossomycetes provide insights into ecological specialization and systematics.</title>
        <authorList>
            <person name="Melie T."/>
            <person name="Pirro S."/>
            <person name="Miller A.N."/>
            <person name="Quandt A."/>
        </authorList>
    </citation>
    <scope>NUCLEOTIDE SEQUENCE</scope>
    <source>
        <strain evidence="1">GBOQ0MN5Z8</strain>
    </source>
</reference>
<proteinExistence type="predicted"/>
<name>A0A9P8L6Z7_9PEZI</name>
<protein>
    <submittedName>
        <fullName evidence="1">Uncharacterized protein</fullName>
    </submittedName>
</protein>